<keyword evidence="1" id="KW-0614">Plasmid</keyword>
<dbReference type="EMBL" id="CP058531">
    <property type="protein sequence ID" value="QLG29870.1"/>
    <property type="molecule type" value="Genomic_DNA"/>
</dbReference>
<protein>
    <submittedName>
        <fullName evidence="1">Uncharacterized protein</fullName>
    </submittedName>
</protein>
<name>A0A7D5GIE6_9EURY</name>
<gene>
    <name evidence="1" type="ORF">HUG10_19870</name>
</gene>
<reference evidence="1 2" key="1">
    <citation type="submission" date="2020-07" db="EMBL/GenBank/DDBJ databases">
        <title>Gai3-2, isolated from salt lake.</title>
        <authorList>
            <person name="Cui H."/>
            <person name="Shi X."/>
        </authorList>
    </citation>
    <scope>NUCLEOTIDE SEQUENCE [LARGE SCALE GENOMIC DNA]</scope>
    <source>
        <strain evidence="1 2">Gai3-2</strain>
        <plasmid evidence="1 2">unnamed2</plasmid>
    </source>
</reference>
<accession>A0A7D5GIE6</accession>
<geneLocation type="plasmid" evidence="1 2">
    <name>unnamed2</name>
</geneLocation>
<organism evidence="1 2">
    <name type="scientific">Halorarum halophilum</name>
    <dbReference type="NCBI Taxonomy" id="2743090"/>
    <lineage>
        <taxon>Archaea</taxon>
        <taxon>Methanobacteriati</taxon>
        <taxon>Methanobacteriota</taxon>
        <taxon>Stenosarchaea group</taxon>
        <taxon>Halobacteria</taxon>
        <taxon>Halobacteriales</taxon>
        <taxon>Haloferacaceae</taxon>
        <taxon>Halorarum</taxon>
    </lineage>
</organism>
<evidence type="ECO:0000313" key="1">
    <source>
        <dbReference type="EMBL" id="QLG29870.1"/>
    </source>
</evidence>
<proteinExistence type="predicted"/>
<dbReference type="AlphaFoldDB" id="A0A7D5GIE6"/>
<sequence>MSTNVRIGLVAVMLIVASGAFAASAYTSGSVERSANVNVVNDDTGLIALQDGTSGDLVFQNATGALAIDFTAGGAGGANTAAHYELGDPANANTSYAFNLTNLDAESHDFTVAYSGSDGQDTDANIEFQVYDSTGTLVDTANEEGTSASLSGVASGETLYVVIVVDTHGLDSTADLSGTLTISA</sequence>
<dbReference type="RefSeq" id="WP_179171444.1">
    <property type="nucleotide sequence ID" value="NZ_CP058531.1"/>
</dbReference>
<dbReference type="OrthoDB" id="346400at2157"/>
<dbReference type="Proteomes" id="UP000509750">
    <property type="component" value="Plasmid unnamed2"/>
</dbReference>
<dbReference type="GeneID" id="56031141"/>
<evidence type="ECO:0000313" key="2">
    <source>
        <dbReference type="Proteomes" id="UP000509750"/>
    </source>
</evidence>
<dbReference type="KEGG" id="halg:HUG10_19870"/>
<keyword evidence="2" id="KW-1185">Reference proteome</keyword>